<sequence>MNKLDIVDFKIINELQLDCKQSIKQLAQKVNLSVSPVHERIKRIENNGVIDKYVAIIKPELLGLKMVVYCQVKLIKHQEELFDEFEKYIVSLDEVLEASYIAGSFDFLIKVVLKDMDEYQYFVKHKISKLKIISNIQSSFVMSYIKCQTNINL</sequence>
<evidence type="ECO:0000313" key="6">
    <source>
        <dbReference type="Proteomes" id="UP001596997"/>
    </source>
</evidence>
<feature type="domain" description="HTH asnC-type" evidence="4">
    <location>
        <begin position="4"/>
        <end position="65"/>
    </location>
</feature>
<dbReference type="SUPFAM" id="SSF54909">
    <property type="entry name" value="Dimeric alpha+beta barrel"/>
    <property type="match status" value="1"/>
</dbReference>
<dbReference type="Gene3D" id="1.10.10.10">
    <property type="entry name" value="Winged helix-like DNA-binding domain superfamily/Winged helix DNA-binding domain"/>
    <property type="match status" value="1"/>
</dbReference>
<dbReference type="Gene3D" id="3.30.70.920">
    <property type="match status" value="1"/>
</dbReference>
<dbReference type="PROSITE" id="PS00519">
    <property type="entry name" value="HTH_ASNC_1"/>
    <property type="match status" value="1"/>
</dbReference>
<keyword evidence="6" id="KW-1185">Reference proteome</keyword>
<evidence type="ECO:0000256" key="2">
    <source>
        <dbReference type="ARBA" id="ARBA00023125"/>
    </source>
</evidence>
<evidence type="ECO:0000313" key="5">
    <source>
        <dbReference type="EMBL" id="MFD0964578.1"/>
    </source>
</evidence>
<dbReference type="RefSeq" id="WP_377716119.1">
    <property type="nucleotide sequence ID" value="NZ_JBHTJM010000009.1"/>
</dbReference>
<dbReference type="SUPFAM" id="SSF46785">
    <property type="entry name" value="Winged helix' DNA-binding domain"/>
    <property type="match status" value="1"/>
</dbReference>
<gene>
    <name evidence="5" type="ORF">ACFQ1O_11240</name>
</gene>
<dbReference type="PROSITE" id="PS50956">
    <property type="entry name" value="HTH_ASNC_2"/>
    <property type="match status" value="1"/>
</dbReference>
<name>A0ABW3I417_9FLAO</name>
<comment type="caution">
    <text evidence="5">The sequence shown here is derived from an EMBL/GenBank/DDBJ whole genome shotgun (WGS) entry which is preliminary data.</text>
</comment>
<evidence type="ECO:0000259" key="4">
    <source>
        <dbReference type="PROSITE" id="PS50956"/>
    </source>
</evidence>
<accession>A0ABW3I417</accession>
<dbReference type="PANTHER" id="PTHR30154">
    <property type="entry name" value="LEUCINE-RESPONSIVE REGULATORY PROTEIN"/>
    <property type="match status" value="1"/>
</dbReference>
<evidence type="ECO:0000256" key="1">
    <source>
        <dbReference type="ARBA" id="ARBA00023015"/>
    </source>
</evidence>
<proteinExistence type="predicted"/>
<dbReference type="InterPro" id="IPR036388">
    <property type="entry name" value="WH-like_DNA-bd_sf"/>
</dbReference>
<dbReference type="EMBL" id="JBHTJM010000009">
    <property type="protein sequence ID" value="MFD0964578.1"/>
    <property type="molecule type" value="Genomic_DNA"/>
</dbReference>
<dbReference type="Proteomes" id="UP001596997">
    <property type="component" value="Unassembled WGS sequence"/>
</dbReference>
<dbReference type="InterPro" id="IPR019887">
    <property type="entry name" value="Tscrpt_reg_AsnC/Lrp_C"/>
</dbReference>
<dbReference type="Pfam" id="PF13412">
    <property type="entry name" value="HTH_24"/>
    <property type="match status" value="1"/>
</dbReference>
<dbReference type="InterPro" id="IPR019885">
    <property type="entry name" value="Tscrpt_reg_HTH_AsnC-type_CS"/>
</dbReference>
<dbReference type="PRINTS" id="PR00033">
    <property type="entry name" value="HTHASNC"/>
</dbReference>
<dbReference type="InterPro" id="IPR019888">
    <property type="entry name" value="Tscrpt_reg_AsnC-like"/>
</dbReference>
<reference evidence="6" key="1">
    <citation type="journal article" date="2019" name="Int. J. Syst. Evol. Microbiol.">
        <title>The Global Catalogue of Microorganisms (GCM) 10K type strain sequencing project: providing services to taxonomists for standard genome sequencing and annotation.</title>
        <authorList>
            <consortium name="The Broad Institute Genomics Platform"/>
            <consortium name="The Broad Institute Genome Sequencing Center for Infectious Disease"/>
            <person name="Wu L."/>
            <person name="Ma J."/>
        </authorList>
    </citation>
    <scope>NUCLEOTIDE SEQUENCE [LARGE SCALE GENOMIC DNA]</scope>
    <source>
        <strain evidence="6">CCUG 62114</strain>
    </source>
</reference>
<dbReference type="Pfam" id="PF01037">
    <property type="entry name" value="AsnC_trans_reg"/>
    <property type="match status" value="1"/>
</dbReference>
<keyword evidence="1" id="KW-0805">Transcription regulation</keyword>
<protein>
    <submittedName>
        <fullName evidence="5">Lrp/AsnC family transcriptional regulator</fullName>
    </submittedName>
</protein>
<dbReference type="InterPro" id="IPR000485">
    <property type="entry name" value="AsnC-type_HTH_dom"/>
</dbReference>
<dbReference type="InterPro" id="IPR036390">
    <property type="entry name" value="WH_DNA-bd_sf"/>
</dbReference>
<dbReference type="SMART" id="SM00344">
    <property type="entry name" value="HTH_ASNC"/>
    <property type="match status" value="1"/>
</dbReference>
<keyword evidence="3" id="KW-0804">Transcription</keyword>
<dbReference type="PANTHER" id="PTHR30154:SF34">
    <property type="entry name" value="TRANSCRIPTIONAL REGULATOR AZLB"/>
    <property type="match status" value="1"/>
</dbReference>
<evidence type="ECO:0000256" key="3">
    <source>
        <dbReference type="ARBA" id="ARBA00023163"/>
    </source>
</evidence>
<dbReference type="InterPro" id="IPR011008">
    <property type="entry name" value="Dimeric_a/b-barrel"/>
</dbReference>
<organism evidence="5 6">
    <name type="scientific">Pseudofulvibacter geojedonensis</name>
    <dbReference type="NCBI Taxonomy" id="1123758"/>
    <lineage>
        <taxon>Bacteria</taxon>
        <taxon>Pseudomonadati</taxon>
        <taxon>Bacteroidota</taxon>
        <taxon>Flavobacteriia</taxon>
        <taxon>Flavobacteriales</taxon>
        <taxon>Flavobacteriaceae</taxon>
        <taxon>Pseudofulvibacter</taxon>
    </lineage>
</organism>
<keyword evidence="2" id="KW-0238">DNA-binding</keyword>